<dbReference type="PANTHER" id="PTHR48080:SF3">
    <property type="entry name" value="ENOLASE SUPERFAMILY MEMBER DDB_G0284701"/>
    <property type="match status" value="1"/>
</dbReference>
<reference evidence="6 7" key="1">
    <citation type="journal article" date="2014" name="Genome Announc.">
        <title>Complete Genome Sequences of Fish Pathogenic Weissella ceti Strains WS74 and WS105.</title>
        <authorList>
            <person name="Figueiredo H.C."/>
            <person name="Leal C.A."/>
            <person name="Dorella F.A."/>
            <person name="Carvalho A.F."/>
            <person name="Soares S.C."/>
            <person name="Pereira F.L."/>
            <person name="Azevedo V.A."/>
        </authorList>
    </citation>
    <scope>NUCLEOTIDE SEQUENCE [LARGE SCALE GENOMIC DNA]</scope>
    <source>
        <strain evidence="6 7">WS74</strain>
    </source>
</reference>
<dbReference type="SUPFAM" id="SSF51604">
    <property type="entry name" value="Enolase C-terminal domain-like"/>
    <property type="match status" value="1"/>
</dbReference>
<dbReference type="Proteomes" id="UP000029079">
    <property type="component" value="Chromosome"/>
</dbReference>
<dbReference type="GO" id="GO:0046872">
    <property type="term" value="F:metal ion binding"/>
    <property type="evidence" value="ECO:0007669"/>
    <property type="project" value="UniProtKB-KW"/>
</dbReference>
<dbReference type="Pfam" id="PF02746">
    <property type="entry name" value="MR_MLE_N"/>
    <property type="match status" value="1"/>
</dbReference>
<dbReference type="SUPFAM" id="SSF54826">
    <property type="entry name" value="Enolase N-terminal domain-like"/>
    <property type="match status" value="1"/>
</dbReference>
<comment type="similarity">
    <text evidence="1">Belongs to the mandelate racemase/muconate lactonizing enzyme family.</text>
</comment>
<dbReference type="STRING" id="759620.WS105_1020"/>
<dbReference type="Gene3D" id="3.30.390.10">
    <property type="entry name" value="Enolase-like, N-terminal domain"/>
    <property type="match status" value="1"/>
</dbReference>
<evidence type="ECO:0000313" key="6">
    <source>
        <dbReference type="EMBL" id="AIM63276.1"/>
    </source>
</evidence>
<dbReference type="AlphaFoldDB" id="A0A075U721"/>
<keyword evidence="3" id="KW-0460">Magnesium</keyword>
<accession>A0A075U721</accession>
<organism evidence="6 7">
    <name type="scientific">Weissella ceti</name>
    <dbReference type="NCBI Taxonomy" id="759620"/>
    <lineage>
        <taxon>Bacteria</taxon>
        <taxon>Bacillati</taxon>
        <taxon>Bacillota</taxon>
        <taxon>Bacilli</taxon>
        <taxon>Lactobacillales</taxon>
        <taxon>Lactobacillaceae</taxon>
        <taxon>Weissella</taxon>
    </lineage>
</organism>
<protein>
    <submittedName>
        <fullName evidence="6">O-succinylbenzoate synthase</fullName>
    </submittedName>
</protein>
<name>A0A075U721_9LACO</name>
<dbReference type="RefSeq" id="WP_009496139.1">
    <property type="nucleotide sequence ID" value="NZ_CP009223.1"/>
</dbReference>
<feature type="domain" description="Enolase C-terminal" evidence="5">
    <location>
        <begin position="143"/>
        <end position="349"/>
    </location>
</feature>
<dbReference type="Pfam" id="PF13378">
    <property type="entry name" value="MR_MLE_C"/>
    <property type="match status" value="1"/>
</dbReference>
<evidence type="ECO:0000256" key="3">
    <source>
        <dbReference type="ARBA" id="ARBA00022842"/>
    </source>
</evidence>
<dbReference type="PATRIC" id="fig|759620.7.peg.983"/>
<dbReference type="KEGG" id="wct:WS74_1024"/>
<reference evidence="7" key="2">
    <citation type="submission" date="2014-08" db="EMBL/GenBank/DDBJ databases">
        <title>Complete genome of Weissella ceti strain WS74 isolated from diseased rainbow trout in Brazil.</title>
        <authorList>
            <person name="Figueiredo H.C.P."/>
            <person name="Leal C.A.G."/>
            <person name="Pereira F.L."/>
            <person name="Soares S.C."/>
            <person name="Dorella F.A."/>
            <person name="Carvalho A.F."/>
            <person name="Azevedo V.A.C."/>
        </authorList>
    </citation>
    <scope>NUCLEOTIDE SEQUENCE [LARGE SCALE GENOMIC DNA]</scope>
    <source>
        <strain evidence="7">WS74</strain>
    </source>
</reference>
<dbReference type="KEGG" id="wci:WS105_1020"/>
<dbReference type="PANTHER" id="PTHR48080">
    <property type="entry name" value="D-GALACTONATE DEHYDRATASE-RELATED"/>
    <property type="match status" value="1"/>
</dbReference>
<keyword evidence="2" id="KW-0479">Metal-binding</keyword>
<evidence type="ECO:0000313" key="7">
    <source>
        <dbReference type="Proteomes" id="UP000029079"/>
    </source>
</evidence>
<dbReference type="Gene3D" id="3.20.20.120">
    <property type="entry name" value="Enolase-like C-terminal domain"/>
    <property type="match status" value="1"/>
</dbReference>
<dbReference type="InterPro" id="IPR013341">
    <property type="entry name" value="Mandelate_racemase_N_dom"/>
</dbReference>
<dbReference type="InterPro" id="IPR029017">
    <property type="entry name" value="Enolase-like_N"/>
</dbReference>
<dbReference type="InterPro" id="IPR036849">
    <property type="entry name" value="Enolase-like_C_sf"/>
</dbReference>
<evidence type="ECO:0000256" key="1">
    <source>
        <dbReference type="ARBA" id="ARBA00008031"/>
    </source>
</evidence>
<dbReference type="InterPro" id="IPR034593">
    <property type="entry name" value="DgoD-like"/>
</dbReference>
<dbReference type="InterPro" id="IPR029065">
    <property type="entry name" value="Enolase_C-like"/>
</dbReference>
<evidence type="ECO:0000259" key="5">
    <source>
        <dbReference type="Pfam" id="PF13378"/>
    </source>
</evidence>
<dbReference type="KEGG" id="wce:WS08_0958"/>
<dbReference type="OrthoDB" id="9774531at2"/>
<proteinExistence type="inferred from homology"/>
<sequence length="369" mass="40474">MQITQITYRQLALTLQNPFKTAHDVTDQRPLILIAITIDDAYVGYGEVQAFANREYAPQSQNDALGWLKTHVAQLVGIQGEKLEDLLVQLPNDGQFARAGIEMALWDAVGKYEHRSLADMLGEHTETAPVGIALGLDEMGEIDQAQKAGYRRIKLKQANQQFEAIGDVIAIYPDQLFSLDFNASLDDSVTTKDYLKQLQKLGIDLIEEPFKQGSFATYDAEAQALLPLKLSLDEHLNSIADVQMWLAETQVPAYTIKQGKLGGIQAAKQAIDIVLEQEKLPWIGGMLASGLGRAVDAALASYIPTPQYPADISQGNRYFVTDIVADDLTFEAGHVQIPKGPGIGVTLNWPAILAHQVGPTETIKLLQKP</sequence>
<dbReference type="EMBL" id="CP009223">
    <property type="protein sequence ID" value="AIM63276.1"/>
    <property type="molecule type" value="Genomic_DNA"/>
</dbReference>
<feature type="domain" description="Mandelate racemase/muconate lactonizing enzyme N-terminal" evidence="4">
    <location>
        <begin position="8"/>
        <end position="122"/>
    </location>
</feature>
<evidence type="ECO:0000256" key="2">
    <source>
        <dbReference type="ARBA" id="ARBA00022723"/>
    </source>
</evidence>
<gene>
    <name evidence="6" type="ORF">WS74_1024</name>
</gene>
<dbReference type="SFLD" id="SFLDG00180">
    <property type="entry name" value="muconate_cycloisomerase"/>
    <property type="match status" value="1"/>
</dbReference>
<keyword evidence="7" id="KW-1185">Reference proteome</keyword>
<dbReference type="SFLD" id="SFLDS00001">
    <property type="entry name" value="Enolase"/>
    <property type="match status" value="1"/>
</dbReference>
<evidence type="ECO:0000259" key="4">
    <source>
        <dbReference type="Pfam" id="PF02746"/>
    </source>
</evidence>